<keyword evidence="1" id="KW-1133">Transmembrane helix</keyword>
<evidence type="ECO:0000313" key="2">
    <source>
        <dbReference type="EMBL" id="EGD08939.1"/>
    </source>
</evidence>
<keyword evidence="1" id="KW-0472">Membrane</keyword>
<protein>
    <submittedName>
        <fullName evidence="2">Uncharacterized protein</fullName>
    </submittedName>
</protein>
<evidence type="ECO:0000256" key="1">
    <source>
        <dbReference type="SAM" id="Phobius"/>
    </source>
</evidence>
<organism evidence="2 3">
    <name type="scientific">Xanthomonas vesicatoria ATCC 35937</name>
    <dbReference type="NCBI Taxonomy" id="925775"/>
    <lineage>
        <taxon>Bacteria</taxon>
        <taxon>Pseudomonadati</taxon>
        <taxon>Pseudomonadota</taxon>
        <taxon>Gammaproteobacteria</taxon>
        <taxon>Lysobacterales</taxon>
        <taxon>Lysobacteraceae</taxon>
        <taxon>Xanthomonas</taxon>
    </lineage>
</organism>
<accession>F0BF19</accession>
<gene>
    <name evidence="2" type="ORF">XVE_2799</name>
</gene>
<sequence>MAPADMDLSLTLQYVVIAIAVLVSLWVVMKKQFPGVLRRMRGVLALALLRDGRPAWMRTLGRRVAPPAAQGSAACGGCDSCGPAPTRKH</sequence>
<keyword evidence="1" id="KW-0812">Transmembrane</keyword>
<dbReference type="InterPro" id="IPR046494">
    <property type="entry name" value="DUF6587"/>
</dbReference>
<dbReference type="AlphaFoldDB" id="F0BF19"/>
<feature type="transmembrane region" description="Helical" evidence="1">
    <location>
        <begin position="12"/>
        <end position="29"/>
    </location>
</feature>
<reference evidence="2 3" key="1">
    <citation type="journal article" date="2011" name="BMC Genomics">
        <title>Comparative genomics reveals diversity among xanthomonads infecting tomato and pepper.</title>
        <authorList>
            <person name="Potnis N."/>
            <person name="Krasileva K."/>
            <person name="Chow V."/>
            <person name="Almeida N.F."/>
            <person name="Patil P.B."/>
            <person name="Ryan R.P."/>
            <person name="Sharlach M."/>
            <person name="Behlau F."/>
            <person name="Dow J.M."/>
            <person name="Momol M.T."/>
            <person name="White F.F."/>
            <person name="Preston J.F."/>
            <person name="Vinatzer B.A."/>
            <person name="Koebnik R."/>
            <person name="Setubal J.C."/>
            <person name="Norman D.J."/>
            <person name="Staskawicz B.J."/>
            <person name="Jones J.B."/>
        </authorList>
    </citation>
    <scope>NUCLEOTIDE SEQUENCE [LARGE SCALE GENOMIC DNA]</scope>
    <source>
        <strain evidence="2 3">ATCC 35937</strain>
    </source>
</reference>
<dbReference type="Pfam" id="PF20228">
    <property type="entry name" value="DUF6587"/>
    <property type="match status" value="1"/>
</dbReference>
<proteinExistence type="predicted"/>
<dbReference type="eggNOG" id="ENOG5033AHQ">
    <property type="taxonomic scope" value="Bacteria"/>
</dbReference>
<name>F0BF19_9XANT</name>
<dbReference type="EMBL" id="AEQV01000095">
    <property type="protein sequence ID" value="EGD08939.1"/>
    <property type="molecule type" value="Genomic_DNA"/>
</dbReference>
<comment type="caution">
    <text evidence="2">The sequence shown here is derived from an EMBL/GenBank/DDBJ whole genome shotgun (WGS) entry which is preliminary data.</text>
</comment>
<dbReference type="Proteomes" id="UP000003299">
    <property type="component" value="Unassembled WGS sequence"/>
</dbReference>
<evidence type="ECO:0000313" key="3">
    <source>
        <dbReference type="Proteomes" id="UP000003299"/>
    </source>
</evidence>